<reference evidence="2 3" key="1">
    <citation type="submission" date="2016-09" db="EMBL/GenBank/DDBJ databases">
        <authorList>
            <person name="Capua I."/>
            <person name="De Benedictis P."/>
            <person name="Joannis T."/>
            <person name="Lombin L.H."/>
            <person name="Cattoli G."/>
        </authorList>
    </citation>
    <scope>NUCLEOTIDE SEQUENCE [LARGE SCALE GENOMIC DNA]</scope>
    <source>
        <strain evidence="2 3">GB001</strain>
    </source>
</reference>
<evidence type="ECO:0000256" key="1">
    <source>
        <dbReference type="SAM" id="MobiDB-lite"/>
    </source>
</evidence>
<feature type="region of interest" description="Disordered" evidence="1">
    <location>
        <begin position="1"/>
        <end position="21"/>
    </location>
</feature>
<dbReference type="EMBL" id="FMIQ01000055">
    <property type="protein sequence ID" value="SCM53394.1"/>
    <property type="molecule type" value="Genomic_DNA"/>
</dbReference>
<protein>
    <submittedName>
        <fullName evidence="2">Uncharacterized protein</fullName>
    </submittedName>
</protein>
<name>A0A1C6Z309_HAFAL</name>
<dbReference type="AlphaFoldDB" id="A0A1C6Z309"/>
<evidence type="ECO:0000313" key="3">
    <source>
        <dbReference type="Proteomes" id="UP000094844"/>
    </source>
</evidence>
<evidence type="ECO:0000313" key="2">
    <source>
        <dbReference type="EMBL" id="SCM53394.1"/>
    </source>
</evidence>
<organism evidence="2 3">
    <name type="scientific">Hafnia alvei</name>
    <dbReference type="NCBI Taxonomy" id="569"/>
    <lineage>
        <taxon>Bacteria</taxon>
        <taxon>Pseudomonadati</taxon>
        <taxon>Pseudomonadota</taxon>
        <taxon>Gammaproteobacteria</taxon>
        <taxon>Enterobacterales</taxon>
        <taxon>Hafniaceae</taxon>
        <taxon>Hafnia</taxon>
    </lineage>
</organism>
<sequence>MQDNMRLVSYPPQGKEKEAGDAAKNGDLLCIDRLLNATGVYQNHSRVSL</sequence>
<gene>
    <name evidence="2" type="ORF">BN1044_02887</name>
</gene>
<dbReference type="Proteomes" id="UP000094844">
    <property type="component" value="Unassembled WGS sequence"/>
</dbReference>
<accession>A0A1C6Z309</accession>
<proteinExistence type="predicted"/>